<keyword evidence="2" id="KW-0456">Lyase</keyword>
<name>A0AAW0D5V7_9AGAR</name>
<dbReference type="InterPro" id="IPR024652">
    <property type="entry name" value="Trichodiene_synth"/>
</dbReference>
<dbReference type="SFLD" id="SFLDS00005">
    <property type="entry name" value="Isoprenoid_Synthase_Type_I"/>
    <property type="match status" value="1"/>
</dbReference>
<dbReference type="Gene3D" id="1.10.600.10">
    <property type="entry name" value="Farnesyl Diphosphate Synthase"/>
    <property type="match status" value="1"/>
</dbReference>
<sequence length="370" mass="42552">MPNEEFTQCVRRFLKDIGFCHEPFPPYDAQCWGPFHDWMLDVLGPGSSWNDKQLVELEHVGRGIIERSYPYASTEIKLLYAKLTAIVTLIDDSMEDEAMHQDIVQFSDRVYQGETQQNPVLALYHEDLKTLSKLHKQDSVLRGLAVVPWIDHIDACLMEKQLLILECKRSEADGAELIKYSREDSLASKLRVPHYLRSKSAVSEAYAACIFKPDNQQNLPLTKYMKAIPDIVFFIEATNDILSFYKEELAGETYNLIHLRTRSIAASGSMCMSGSGPDGIWTPYDTLKLLCDELRDATHRIDGLLRLEECEKKLQGESGLNDIDDVDITIAMQWRGWRHGYISWHLECRRYKLDFLREIVEAEQHGEKSS</sequence>
<protein>
    <submittedName>
        <fullName evidence="3">Terpenoid synthase</fullName>
    </submittedName>
</protein>
<dbReference type="Proteomes" id="UP001362999">
    <property type="component" value="Unassembled WGS sequence"/>
</dbReference>
<dbReference type="SFLD" id="SFLDG01021">
    <property type="entry name" value="Trichodiene_Synthase_Like"/>
    <property type="match status" value="1"/>
</dbReference>
<dbReference type="SUPFAM" id="SSF48576">
    <property type="entry name" value="Terpenoid synthases"/>
    <property type="match status" value="1"/>
</dbReference>
<reference evidence="3 4" key="1">
    <citation type="journal article" date="2024" name="J Genomics">
        <title>Draft genome sequencing and assembly of Favolaschia claudopus CIRM-BRFM 2984 isolated from oak limbs.</title>
        <authorList>
            <person name="Navarro D."/>
            <person name="Drula E."/>
            <person name="Chaduli D."/>
            <person name="Cazenave R."/>
            <person name="Ahrendt S."/>
            <person name="Wang J."/>
            <person name="Lipzen A."/>
            <person name="Daum C."/>
            <person name="Barry K."/>
            <person name="Grigoriev I.V."/>
            <person name="Favel A."/>
            <person name="Rosso M.N."/>
            <person name="Martin F."/>
        </authorList>
    </citation>
    <scope>NUCLEOTIDE SEQUENCE [LARGE SCALE GENOMIC DNA]</scope>
    <source>
        <strain evidence="3 4">CIRM-BRFM 2984</strain>
    </source>
</reference>
<comment type="similarity">
    <text evidence="1">Belongs to the trichodiene synthase family.</text>
</comment>
<accession>A0AAW0D5V7</accession>
<keyword evidence="4" id="KW-1185">Reference proteome</keyword>
<evidence type="ECO:0000256" key="2">
    <source>
        <dbReference type="ARBA" id="ARBA00023239"/>
    </source>
</evidence>
<dbReference type="AlphaFoldDB" id="A0AAW0D5V7"/>
<gene>
    <name evidence="3" type="ORF">R3P38DRAFT_3257826</name>
</gene>
<evidence type="ECO:0000256" key="1">
    <source>
        <dbReference type="ARBA" id="ARBA00007946"/>
    </source>
</evidence>
<comment type="caution">
    <text evidence="3">The sequence shown here is derived from an EMBL/GenBank/DDBJ whole genome shotgun (WGS) entry which is preliminary data.</text>
</comment>
<proteinExistence type="inferred from homology"/>
<dbReference type="InterPro" id="IPR008949">
    <property type="entry name" value="Isoprenoid_synthase_dom_sf"/>
</dbReference>
<evidence type="ECO:0000313" key="3">
    <source>
        <dbReference type="EMBL" id="KAK7046474.1"/>
    </source>
</evidence>
<evidence type="ECO:0000313" key="4">
    <source>
        <dbReference type="Proteomes" id="UP001362999"/>
    </source>
</evidence>
<organism evidence="3 4">
    <name type="scientific">Favolaschia claudopus</name>
    <dbReference type="NCBI Taxonomy" id="2862362"/>
    <lineage>
        <taxon>Eukaryota</taxon>
        <taxon>Fungi</taxon>
        <taxon>Dikarya</taxon>
        <taxon>Basidiomycota</taxon>
        <taxon>Agaricomycotina</taxon>
        <taxon>Agaricomycetes</taxon>
        <taxon>Agaricomycetidae</taxon>
        <taxon>Agaricales</taxon>
        <taxon>Marasmiineae</taxon>
        <taxon>Mycenaceae</taxon>
        <taxon>Favolaschia</taxon>
    </lineage>
</organism>
<dbReference type="GO" id="GO:0016838">
    <property type="term" value="F:carbon-oxygen lyase activity, acting on phosphates"/>
    <property type="evidence" value="ECO:0007669"/>
    <property type="project" value="InterPro"/>
</dbReference>
<dbReference type="EMBL" id="JAWWNJ010000010">
    <property type="protein sequence ID" value="KAK7046474.1"/>
    <property type="molecule type" value="Genomic_DNA"/>
</dbReference>